<dbReference type="EMBL" id="JAHMUF010000012">
    <property type="protein sequence ID" value="KAG7193356.1"/>
    <property type="molecule type" value="Genomic_DNA"/>
</dbReference>
<evidence type="ECO:0000313" key="2">
    <source>
        <dbReference type="EMBL" id="KAG7193356.1"/>
    </source>
</evidence>
<evidence type="ECO:0000256" key="1">
    <source>
        <dbReference type="SAM" id="MobiDB-lite"/>
    </source>
</evidence>
<proteinExistence type="predicted"/>
<dbReference type="GeneID" id="66114147"/>
<organism evidence="2 3">
    <name type="scientific">Scheffersomyces spartinae</name>
    <dbReference type="NCBI Taxonomy" id="45513"/>
    <lineage>
        <taxon>Eukaryota</taxon>
        <taxon>Fungi</taxon>
        <taxon>Dikarya</taxon>
        <taxon>Ascomycota</taxon>
        <taxon>Saccharomycotina</taxon>
        <taxon>Pichiomycetes</taxon>
        <taxon>Debaryomycetaceae</taxon>
        <taxon>Scheffersomyces</taxon>
    </lineage>
</organism>
<feature type="region of interest" description="Disordered" evidence="1">
    <location>
        <begin position="59"/>
        <end position="79"/>
    </location>
</feature>
<name>A0A9P7V8Q9_9ASCO</name>
<evidence type="ECO:0000313" key="3">
    <source>
        <dbReference type="Proteomes" id="UP000790833"/>
    </source>
</evidence>
<gene>
    <name evidence="2" type="ORF">KQ657_000773</name>
</gene>
<dbReference type="Proteomes" id="UP000790833">
    <property type="component" value="Unassembled WGS sequence"/>
</dbReference>
<reference evidence="2" key="1">
    <citation type="submission" date="2021-03" db="EMBL/GenBank/DDBJ databases">
        <authorList>
            <person name="Palmer J.M."/>
        </authorList>
    </citation>
    <scope>NUCLEOTIDE SEQUENCE</scope>
    <source>
        <strain evidence="2">ARV_011</strain>
    </source>
</reference>
<keyword evidence="3" id="KW-1185">Reference proteome</keyword>
<dbReference type="RefSeq" id="XP_043048904.1">
    <property type="nucleotide sequence ID" value="XM_043191597.1"/>
</dbReference>
<dbReference type="OrthoDB" id="3980854at2759"/>
<protein>
    <submittedName>
        <fullName evidence="2">Uncharacterized protein</fullName>
    </submittedName>
</protein>
<feature type="compositionally biased region" description="Polar residues" evidence="1">
    <location>
        <begin position="59"/>
        <end position="70"/>
    </location>
</feature>
<sequence length="624" mass="68425">MTTCQQIRASTIDKLHYHRHPYQSPRSSMIGIADILNKDSPPNDQTLTLSNTIKECESLDNNSTCSNPQKDSPEISDRSISDEITTIEKTSLQALTSASDDITTHHLSIKSPTHVEIPPISSLTKLLSRQFNPPQAGSIKAPGQPSSNNHLAYLPTRRITSSHYGGFIDNALESRKARSNSLQLLSLSPSLQLSLSISSPLIDSSNLVSTAASPTRSPKSRQSSFVREPSLLTVEVKDVELSTSVKRLLSRKPRIPKSRIHKKILASKKFVQLSIRRKNGTSHSTGDPGDISKHIENSTMGGNQISNYDANAGSLGSKLHFKSLEAGMKVKLTLSNSFVSLYNHLIPGVNKRQIYKLVGQSKNEGISCTYVTVPAQSDSSVVSLPVQIIDSSLVNMADIPNKVLRSLANLPTFNSFNTAVNTLFGGVADYTLVRVTRSSATTNERSVLLKLETAKPGDFSLIDDDESAEEMLHSLGKTGDSPSNIFVKKIVARPRYKSKMKIYMIPVNQDCVLYTDERMFERDLYNGIVDLTDTNPDRKEIFVTFSVNHIIQEYNSLVKMSALESPLEQPVPGLPLPPQNFGEKHSWPMGYSTSTPGIINYTNYSSSTTSRISSKNSPGGSISS</sequence>
<comment type="caution">
    <text evidence="2">The sequence shown here is derived from an EMBL/GenBank/DDBJ whole genome shotgun (WGS) entry which is preliminary data.</text>
</comment>
<accession>A0A9P7V8Q9</accession>
<dbReference type="AlphaFoldDB" id="A0A9P7V8Q9"/>